<gene>
    <name evidence="9" type="ORF">E4680_07545</name>
</gene>
<dbReference type="PANTHER" id="PTHR43756:SF5">
    <property type="entry name" value="CHOLINE MONOOXYGENASE, CHLOROPLASTIC"/>
    <property type="match status" value="1"/>
</dbReference>
<dbReference type="PANTHER" id="PTHR43756">
    <property type="entry name" value="CHOLINE MONOOXYGENASE, CHLOROPLASTIC"/>
    <property type="match status" value="1"/>
</dbReference>
<dbReference type="OrthoDB" id="9769355at2"/>
<evidence type="ECO:0000259" key="8">
    <source>
        <dbReference type="PROSITE" id="PS51296"/>
    </source>
</evidence>
<evidence type="ECO:0000256" key="1">
    <source>
        <dbReference type="ARBA" id="ARBA00001962"/>
    </source>
</evidence>
<dbReference type="InterPro" id="IPR017941">
    <property type="entry name" value="Rieske_2Fe-2S"/>
</dbReference>
<evidence type="ECO:0000256" key="4">
    <source>
        <dbReference type="ARBA" id="ARBA00023002"/>
    </source>
</evidence>
<dbReference type="InterPro" id="IPR015881">
    <property type="entry name" value="ARHD_Rieske_2Fe_2S"/>
</dbReference>
<evidence type="ECO:0000256" key="5">
    <source>
        <dbReference type="ARBA" id="ARBA00023004"/>
    </source>
</evidence>
<dbReference type="Pfam" id="PF00848">
    <property type="entry name" value="Ring_hydroxyl_A"/>
    <property type="match status" value="1"/>
</dbReference>
<evidence type="ECO:0000256" key="7">
    <source>
        <dbReference type="ARBA" id="ARBA00023027"/>
    </source>
</evidence>
<dbReference type="SUPFAM" id="SSF50022">
    <property type="entry name" value="ISP domain"/>
    <property type="match status" value="1"/>
</dbReference>
<dbReference type="GO" id="GO:0051213">
    <property type="term" value="F:dioxygenase activity"/>
    <property type="evidence" value="ECO:0007669"/>
    <property type="project" value="UniProtKB-KW"/>
</dbReference>
<organism evidence="9 10">
    <name type="scientific">Candidatus Macondimonas diazotrophica</name>
    <dbReference type="NCBI Taxonomy" id="2305248"/>
    <lineage>
        <taxon>Bacteria</taxon>
        <taxon>Pseudomonadati</taxon>
        <taxon>Pseudomonadota</taxon>
        <taxon>Gammaproteobacteria</taxon>
        <taxon>Chromatiales</taxon>
        <taxon>Ectothiorhodospiraceae</taxon>
        <taxon>Candidatus Macondimonas</taxon>
    </lineage>
</organism>
<dbReference type="InterPro" id="IPR001663">
    <property type="entry name" value="Rng_hydr_dOase-A"/>
</dbReference>
<dbReference type="Pfam" id="PF00355">
    <property type="entry name" value="Rieske"/>
    <property type="match status" value="1"/>
</dbReference>
<protein>
    <submittedName>
        <fullName evidence="9">Aromatic ring-hydroxylating dioxygenase subunit alpha</fullName>
    </submittedName>
</protein>
<dbReference type="CDD" id="cd00680">
    <property type="entry name" value="RHO_alpha_C"/>
    <property type="match status" value="1"/>
</dbReference>
<evidence type="ECO:0000256" key="6">
    <source>
        <dbReference type="ARBA" id="ARBA00023014"/>
    </source>
</evidence>
<keyword evidence="2" id="KW-0001">2Fe-2S</keyword>
<comment type="caution">
    <text evidence="9">The sequence shown here is derived from an EMBL/GenBank/DDBJ whole genome shotgun (WGS) entry which is preliminary data.</text>
</comment>
<dbReference type="GO" id="GO:0005506">
    <property type="term" value="F:iron ion binding"/>
    <property type="evidence" value="ECO:0007669"/>
    <property type="project" value="InterPro"/>
</dbReference>
<dbReference type="AlphaFoldDB" id="A0A4Z0FAA1"/>
<dbReference type="EMBL" id="SRIO01000008">
    <property type="protein sequence ID" value="TFZ82555.1"/>
    <property type="molecule type" value="Genomic_DNA"/>
</dbReference>
<evidence type="ECO:0000313" key="10">
    <source>
        <dbReference type="Proteomes" id="UP000297890"/>
    </source>
</evidence>
<reference evidence="9 10" key="1">
    <citation type="journal article" date="2019" name="ISME J.">
        <title>Candidatus Macondimonas diazotrophica, a novel gammaproteobacterial genus dominating crude-oil-contaminated coastal sediments.</title>
        <authorList>
            <person name="Karthikeyan S."/>
            <person name="Konstantinidis K."/>
        </authorList>
    </citation>
    <scope>NUCLEOTIDE SEQUENCE [LARGE SCALE GENOMIC DNA]</scope>
    <source>
        <strain evidence="9 10">KTK01</strain>
    </source>
</reference>
<keyword evidence="10" id="KW-1185">Reference proteome</keyword>
<dbReference type="InterPro" id="IPR015879">
    <property type="entry name" value="Ring_hydroxy_dOase_asu_C_dom"/>
</dbReference>
<keyword evidence="3" id="KW-0479">Metal-binding</keyword>
<proteinExistence type="predicted"/>
<evidence type="ECO:0000256" key="2">
    <source>
        <dbReference type="ARBA" id="ARBA00022714"/>
    </source>
</evidence>
<dbReference type="CDD" id="cd03469">
    <property type="entry name" value="Rieske_RO_Alpha_N"/>
    <property type="match status" value="1"/>
</dbReference>
<dbReference type="SUPFAM" id="SSF55961">
    <property type="entry name" value="Bet v1-like"/>
    <property type="match status" value="1"/>
</dbReference>
<evidence type="ECO:0000313" key="9">
    <source>
        <dbReference type="EMBL" id="TFZ82555.1"/>
    </source>
</evidence>
<feature type="domain" description="Rieske" evidence="8">
    <location>
        <begin position="94"/>
        <end position="204"/>
    </location>
</feature>
<name>A0A4Z0FAA1_9GAMM</name>
<keyword evidence="4" id="KW-0560">Oxidoreductase</keyword>
<dbReference type="Proteomes" id="UP000297890">
    <property type="component" value="Unassembled WGS sequence"/>
</dbReference>
<keyword evidence="5" id="KW-0408">Iron</keyword>
<keyword evidence="7" id="KW-0520">NAD</keyword>
<dbReference type="InterPro" id="IPR036922">
    <property type="entry name" value="Rieske_2Fe-2S_sf"/>
</dbReference>
<dbReference type="PROSITE" id="PS51296">
    <property type="entry name" value="RIESKE"/>
    <property type="match status" value="1"/>
</dbReference>
<keyword evidence="9" id="KW-0223">Dioxygenase</keyword>
<dbReference type="PROSITE" id="PS00570">
    <property type="entry name" value="RING_HYDROXYL_ALPHA"/>
    <property type="match status" value="1"/>
</dbReference>
<dbReference type="Gene3D" id="3.90.380.10">
    <property type="entry name" value="Naphthalene 1,2-dioxygenase Alpha Subunit, Chain A, domain 1"/>
    <property type="match status" value="1"/>
</dbReference>
<sequence length="451" mass="51129">MPSPQPLPIPRPWFRGCDQWRMPSVLSKARDRPVPLQPKFVKPSRTNLRSKPMAVATPFDPATAALGTGLVPLENYHSESVFQREKEMIFKKSWLCVGREDQAPNPGDYFVQDLPICDTSIIITRNRQNQLRAFHNMCLHRGNKVAVHPQGNVSRFVCGFHGWAYDNDGQLRHVPDEGSFHGLDKAKMCLREVALDTWQGFVFINVDPKPAQSLREHLGSLEHMFDGFPHEGMKCVLTLRAEVNANWKLLMDAYMEAYHVLELHARSAPNAFNSDANPNGHLNSVRLLGPHRSMSIYGNPEQIPTPAQALALKFVFGPSYTPAHSAQALEKVPGVNPDGRSDWAFDSTLVFPNFSFYTSNGWFLRQMYWPIAPDKSIYESHMYMFEPTDTKGLIGWEHAKTQLFDVALEDLSTVERTQGMLKSGAVNEMYLSDQEVLVRHGHHIVDQIINR</sequence>
<comment type="cofactor">
    <cofactor evidence="1">
        <name>Fe cation</name>
        <dbReference type="ChEBI" id="CHEBI:24875"/>
    </cofactor>
</comment>
<evidence type="ECO:0000256" key="3">
    <source>
        <dbReference type="ARBA" id="ARBA00022723"/>
    </source>
</evidence>
<dbReference type="PRINTS" id="PR00090">
    <property type="entry name" value="RNGDIOXGNASE"/>
</dbReference>
<keyword evidence="6" id="KW-0411">Iron-sulfur</keyword>
<accession>A0A4Z0FAA1</accession>
<dbReference type="Gene3D" id="2.102.10.10">
    <property type="entry name" value="Rieske [2Fe-2S] iron-sulphur domain"/>
    <property type="match status" value="1"/>
</dbReference>
<dbReference type="GO" id="GO:0051537">
    <property type="term" value="F:2 iron, 2 sulfur cluster binding"/>
    <property type="evidence" value="ECO:0007669"/>
    <property type="project" value="UniProtKB-KW"/>
</dbReference>